<proteinExistence type="predicted"/>
<gene>
    <name evidence="1" type="ORF">J2S11_003952</name>
</gene>
<protein>
    <submittedName>
        <fullName evidence="1">Uncharacterized protein</fullName>
    </submittedName>
</protein>
<organism evidence="1 2">
    <name type="scientific">Caldalkalibacillus horti</name>
    <dbReference type="NCBI Taxonomy" id="77523"/>
    <lineage>
        <taxon>Bacteria</taxon>
        <taxon>Bacillati</taxon>
        <taxon>Bacillota</taxon>
        <taxon>Bacilli</taxon>
        <taxon>Bacillales</taxon>
        <taxon>Bacillaceae</taxon>
        <taxon>Caldalkalibacillus</taxon>
    </lineage>
</organism>
<dbReference type="Proteomes" id="UP001235840">
    <property type="component" value="Unassembled WGS sequence"/>
</dbReference>
<dbReference type="EMBL" id="JAUSTY010000022">
    <property type="protein sequence ID" value="MDQ0168022.1"/>
    <property type="molecule type" value="Genomic_DNA"/>
</dbReference>
<dbReference type="RefSeq" id="WP_343834603.1">
    <property type="nucleotide sequence ID" value="NZ_BAAADK010000017.1"/>
</dbReference>
<accession>A0ABT9W454</accession>
<name>A0ABT9W454_9BACI</name>
<evidence type="ECO:0000313" key="2">
    <source>
        <dbReference type="Proteomes" id="UP001235840"/>
    </source>
</evidence>
<sequence length="94" mass="10715">MSGKVRISGFSTATQRVDAIGIQLTLQQWTGSTWIDVYRSRNTSSSSSSNTYEDYEVEVSKGYYYRSISYHWIEQGRIREEGTLTTGSIFIPNN</sequence>
<evidence type="ECO:0000313" key="1">
    <source>
        <dbReference type="EMBL" id="MDQ0168022.1"/>
    </source>
</evidence>
<reference evidence="1 2" key="1">
    <citation type="submission" date="2023-07" db="EMBL/GenBank/DDBJ databases">
        <title>Genomic Encyclopedia of Type Strains, Phase IV (KMG-IV): sequencing the most valuable type-strain genomes for metagenomic binning, comparative biology and taxonomic classification.</title>
        <authorList>
            <person name="Goeker M."/>
        </authorList>
    </citation>
    <scope>NUCLEOTIDE SEQUENCE [LARGE SCALE GENOMIC DNA]</scope>
    <source>
        <strain evidence="1 2">DSM 12751</strain>
    </source>
</reference>
<keyword evidence="2" id="KW-1185">Reference proteome</keyword>
<comment type="caution">
    <text evidence="1">The sequence shown here is derived from an EMBL/GenBank/DDBJ whole genome shotgun (WGS) entry which is preliminary data.</text>
</comment>